<name>A0A133UKW3_9EURY</name>
<evidence type="ECO:0000256" key="1">
    <source>
        <dbReference type="SAM" id="Phobius"/>
    </source>
</evidence>
<keyword evidence="1" id="KW-0472">Membrane</keyword>
<keyword evidence="1" id="KW-0812">Transmembrane</keyword>
<proteinExistence type="predicted"/>
<organism evidence="2 3">
    <name type="scientific">candidate division MSBL1 archaeon SCGC-AAA259E19</name>
    <dbReference type="NCBI Taxonomy" id="1698264"/>
    <lineage>
        <taxon>Archaea</taxon>
        <taxon>Methanobacteriati</taxon>
        <taxon>Methanobacteriota</taxon>
        <taxon>candidate division MSBL1</taxon>
    </lineage>
</organism>
<protein>
    <submittedName>
        <fullName evidence="2">Uncharacterized protein</fullName>
    </submittedName>
</protein>
<keyword evidence="3" id="KW-1185">Reference proteome</keyword>
<evidence type="ECO:0000313" key="3">
    <source>
        <dbReference type="Proteomes" id="UP000070284"/>
    </source>
</evidence>
<dbReference type="EMBL" id="LHXO01000041">
    <property type="protein sequence ID" value="KXA94746.1"/>
    <property type="molecule type" value="Genomic_DNA"/>
</dbReference>
<keyword evidence="1" id="KW-1133">Transmembrane helix</keyword>
<sequence>MRLDDICSVLRHSFNFLLGILVFLAVISSLNLIGGLPFDLLDLAIITTLVGAAGYSPALWSRLLGGKKTDVSRETESSEVYKSPPAEIPAVEIKEEEFKVEKIEKPRVAKAAVREQNEGKLTGEDFMFLLGLGLFILFLALAHPSTPSLSHDTLIFWMSVTMLFLSMAPDYVNREKAREWLEEYGESRLEGLYRRIYEVARDSERYFSSDRFFLVGIALTILAVITLFHTGEIPEPVFGISYGIFMRAILV</sequence>
<feature type="transmembrane region" description="Helical" evidence="1">
    <location>
        <begin position="154"/>
        <end position="172"/>
    </location>
</feature>
<comment type="caution">
    <text evidence="2">The sequence shown here is derived from an EMBL/GenBank/DDBJ whole genome shotgun (WGS) entry which is preliminary data.</text>
</comment>
<accession>A0A133UKW3</accession>
<reference evidence="2 3" key="1">
    <citation type="journal article" date="2016" name="Sci. Rep.">
        <title>Metabolic traits of an uncultured archaeal lineage -MSBL1- from brine pools of the Red Sea.</title>
        <authorList>
            <person name="Mwirichia R."/>
            <person name="Alam I."/>
            <person name="Rashid M."/>
            <person name="Vinu M."/>
            <person name="Ba-Alawi W."/>
            <person name="Anthony Kamau A."/>
            <person name="Kamanda Ngugi D."/>
            <person name="Goker M."/>
            <person name="Klenk H.P."/>
            <person name="Bajic V."/>
            <person name="Stingl U."/>
        </authorList>
    </citation>
    <scope>NUCLEOTIDE SEQUENCE [LARGE SCALE GENOMIC DNA]</scope>
    <source>
        <strain evidence="2">SCGC-AAA259E19</strain>
    </source>
</reference>
<evidence type="ECO:0000313" key="2">
    <source>
        <dbReference type="EMBL" id="KXA94746.1"/>
    </source>
</evidence>
<dbReference type="Proteomes" id="UP000070284">
    <property type="component" value="Unassembled WGS sequence"/>
</dbReference>
<feature type="transmembrane region" description="Helical" evidence="1">
    <location>
        <begin position="40"/>
        <end position="60"/>
    </location>
</feature>
<gene>
    <name evidence="2" type="ORF">AKJ65_03520</name>
</gene>
<feature type="transmembrane region" description="Helical" evidence="1">
    <location>
        <begin position="126"/>
        <end position="142"/>
    </location>
</feature>
<feature type="transmembrane region" description="Helical" evidence="1">
    <location>
        <begin position="12"/>
        <end position="34"/>
    </location>
</feature>
<dbReference type="AlphaFoldDB" id="A0A133UKW3"/>
<feature type="transmembrane region" description="Helical" evidence="1">
    <location>
        <begin position="212"/>
        <end position="231"/>
    </location>
</feature>